<dbReference type="AlphaFoldDB" id="A0AA40KVP7"/>
<organism evidence="2 3">
    <name type="scientific">Melipona bicolor</name>
    <dbReference type="NCBI Taxonomy" id="60889"/>
    <lineage>
        <taxon>Eukaryota</taxon>
        <taxon>Metazoa</taxon>
        <taxon>Ecdysozoa</taxon>
        <taxon>Arthropoda</taxon>
        <taxon>Hexapoda</taxon>
        <taxon>Insecta</taxon>
        <taxon>Pterygota</taxon>
        <taxon>Neoptera</taxon>
        <taxon>Endopterygota</taxon>
        <taxon>Hymenoptera</taxon>
        <taxon>Apocrita</taxon>
        <taxon>Aculeata</taxon>
        <taxon>Apoidea</taxon>
        <taxon>Anthophila</taxon>
        <taxon>Apidae</taxon>
        <taxon>Melipona</taxon>
    </lineage>
</organism>
<protein>
    <submittedName>
        <fullName evidence="2">Uncharacterized protein</fullName>
    </submittedName>
</protein>
<evidence type="ECO:0000313" key="2">
    <source>
        <dbReference type="EMBL" id="KAK1134413.1"/>
    </source>
</evidence>
<keyword evidence="1" id="KW-0812">Transmembrane</keyword>
<dbReference type="Proteomes" id="UP001177670">
    <property type="component" value="Unassembled WGS sequence"/>
</dbReference>
<accession>A0AA40KVP7</accession>
<keyword evidence="1" id="KW-1133">Transmembrane helix</keyword>
<keyword evidence="1" id="KW-0472">Membrane</keyword>
<dbReference type="EMBL" id="JAHYIQ010000002">
    <property type="protein sequence ID" value="KAK1134413.1"/>
    <property type="molecule type" value="Genomic_DNA"/>
</dbReference>
<reference evidence="2" key="1">
    <citation type="submission" date="2021-10" db="EMBL/GenBank/DDBJ databases">
        <title>Melipona bicolor Genome sequencing and assembly.</title>
        <authorList>
            <person name="Araujo N.S."/>
            <person name="Arias M.C."/>
        </authorList>
    </citation>
    <scope>NUCLEOTIDE SEQUENCE</scope>
    <source>
        <strain evidence="2">USP_2M_L1-L4_2017</strain>
        <tissue evidence="2">Whole body</tissue>
    </source>
</reference>
<proteinExistence type="predicted"/>
<sequence length="65" mass="7011">MLKRGLVVFPYLIGRILWDLLVDELNDGACVLDCTAVDVVVGAIVVTLALVLMLVLVDTTAPRSK</sequence>
<evidence type="ECO:0000256" key="1">
    <source>
        <dbReference type="SAM" id="Phobius"/>
    </source>
</evidence>
<gene>
    <name evidence="2" type="ORF">K0M31_007205</name>
</gene>
<name>A0AA40KVP7_9HYME</name>
<keyword evidence="3" id="KW-1185">Reference proteome</keyword>
<evidence type="ECO:0000313" key="3">
    <source>
        <dbReference type="Proteomes" id="UP001177670"/>
    </source>
</evidence>
<comment type="caution">
    <text evidence="2">The sequence shown here is derived from an EMBL/GenBank/DDBJ whole genome shotgun (WGS) entry which is preliminary data.</text>
</comment>
<feature type="transmembrane region" description="Helical" evidence="1">
    <location>
        <begin position="39"/>
        <end position="57"/>
    </location>
</feature>